<dbReference type="GO" id="GO:0045493">
    <property type="term" value="P:xylan catabolic process"/>
    <property type="evidence" value="ECO:0007669"/>
    <property type="project" value="UniProtKB-KW"/>
</dbReference>
<feature type="active site" description="Nucleophile" evidence="12">
    <location>
        <position position="307"/>
    </location>
</feature>
<evidence type="ECO:0000256" key="7">
    <source>
        <dbReference type="ARBA" id="ARBA00022729"/>
    </source>
</evidence>
<proteinExistence type="inferred from homology"/>
<evidence type="ECO:0000256" key="12">
    <source>
        <dbReference type="PROSITE-ProRule" id="PRU10061"/>
    </source>
</evidence>
<dbReference type="InterPro" id="IPR031158">
    <property type="entry name" value="GH10_AS"/>
</dbReference>
<dbReference type="GO" id="GO:0005576">
    <property type="term" value="C:extracellular region"/>
    <property type="evidence" value="ECO:0007669"/>
    <property type="project" value="UniProtKB-SubCell"/>
</dbReference>
<comment type="catalytic activity">
    <reaction evidence="1 13">
        <text>Endohydrolysis of (1-&gt;4)-beta-D-xylosidic linkages in xylans.</text>
        <dbReference type="EC" id="3.2.1.8"/>
    </reaction>
</comment>
<evidence type="ECO:0000256" key="10">
    <source>
        <dbReference type="ARBA" id="ARBA00023295"/>
    </source>
</evidence>
<keyword evidence="7 14" id="KW-0732">Signal</keyword>
<dbReference type="PANTHER" id="PTHR31490">
    <property type="entry name" value="GLYCOSYL HYDROLASE"/>
    <property type="match status" value="1"/>
</dbReference>
<evidence type="ECO:0000256" key="2">
    <source>
        <dbReference type="ARBA" id="ARBA00004613"/>
    </source>
</evidence>
<comment type="pathway">
    <text evidence="3">Glycan degradation; xylan degradation.</text>
</comment>
<dbReference type="PROSITE" id="PS00591">
    <property type="entry name" value="GH10_1"/>
    <property type="match status" value="1"/>
</dbReference>
<gene>
    <name evidence="17" type="ORF">BT96DRAFT_999754</name>
</gene>
<keyword evidence="10 13" id="KW-0326">Glycosidase</keyword>
<keyword evidence="5" id="KW-0964">Secreted</keyword>
<sequence length="388" mass="42109">MLALSTSFVSIMVFVYVSAAQSVAPIYGQCGGLTWNGPTTCAVGSTCVKENDYFSNCFPLSTAYTPANAAAQAAGKLYFGSATDASEFTSSDYYYSYYLKQLGQLTPENSMNWNATEPEQGVFTFAGGDAVVGYAQSNSQLVRGYNCVWYNQLPNWLANGVFTVAELTEIVQTHCGTLVGHYEGQVQVVSDLFVHSWDVINEPFNDDGTWRSDVFYNTLGTSFVSIALEAASAADPNAKLYINDYNIEFAGPKATAMMELIQTLKASGVPIHGVGLQCHFVLGQVPDDLQTIMEQFVALGVEVAITELDIRMTLPATNELLIQQKADYQSVISACNAVPDCVGVTVWDYTDKYSWIPSAFPGQGEACPWDSSYVQKPAYDGIIAGFQS</sequence>
<keyword evidence="11 13" id="KW-0624">Polysaccharide degradation</keyword>
<comment type="similarity">
    <text evidence="4 13">Belongs to the glycosyl hydrolase 10 (cellulase F) family.</text>
</comment>
<dbReference type="SUPFAM" id="SSF51445">
    <property type="entry name" value="(Trans)glycosidases"/>
    <property type="match status" value="1"/>
</dbReference>
<dbReference type="InterPro" id="IPR000254">
    <property type="entry name" value="CBD"/>
</dbReference>
<accession>A0A6A4H603</accession>
<name>A0A6A4H603_9AGAR</name>
<evidence type="ECO:0000256" key="6">
    <source>
        <dbReference type="ARBA" id="ARBA00022651"/>
    </source>
</evidence>
<evidence type="ECO:0000313" key="18">
    <source>
        <dbReference type="Proteomes" id="UP000799118"/>
    </source>
</evidence>
<dbReference type="Proteomes" id="UP000799118">
    <property type="component" value="Unassembled WGS sequence"/>
</dbReference>
<dbReference type="InterPro" id="IPR044846">
    <property type="entry name" value="GH10"/>
</dbReference>
<evidence type="ECO:0000256" key="5">
    <source>
        <dbReference type="ARBA" id="ARBA00022525"/>
    </source>
</evidence>
<dbReference type="SMART" id="SM00236">
    <property type="entry name" value="fCBD"/>
    <property type="match status" value="1"/>
</dbReference>
<keyword evidence="18" id="KW-1185">Reference proteome</keyword>
<dbReference type="SUPFAM" id="SSF57180">
    <property type="entry name" value="Cellulose-binding domain"/>
    <property type="match status" value="1"/>
</dbReference>
<dbReference type="OrthoDB" id="3055998at2759"/>
<evidence type="ECO:0000256" key="3">
    <source>
        <dbReference type="ARBA" id="ARBA00004851"/>
    </source>
</evidence>
<keyword evidence="8 13" id="KW-0378">Hydrolase</keyword>
<evidence type="ECO:0000256" key="11">
    <source>
        <dbReference type="ARBA" id="ARBA00023326"/>
    </source>
</evidence>
<dbReference type="PANTHER" id="PTHR31490:SF35">
    <property type="entry name" value="ENDO-1,4-BETA-XYLANASE"/>
    <property type="match status" value="1"/>
</dbReference>
<dbReference type="GO" id="GO:0030248">
    <property type="term" value="F:cellulose binding"/>
    <property type="evidence" value="ECO:0007669"/>
    <property type="project" value="InterPro"/>
</dbReference>
<reference evidence="17" key="1">
    <citation type="journal article" date="2019" name="Environ. Microbiol.">
        <title>Fungal ecological strategies reflected in gene transcription - a case study of two litter decomposers.</title>
        <authorList>
            <person name="Barbi F."/>
            <person name="Kohler A."/>
            <person name="Barry K."/>
            <person name="Baskaran P."/>
            <person name="Daum C."/>
            <person name="Fauchery L."/>
            <person name="Ihrmark K."/>
            <person name="Kuo A."/>
            <person name="LaButti K."/>
            <person name="Lipzen A."/>
            <person name="Morin E."/>
            <person name="Grigoriev I.V."/>
            <person name="Henrissat B."/>
            <person name="Lindahl B."/>
            <person name="Martin F."/>
        </authorList>
    </citation>
    <scope>NUCLEOTIDE SEQUENCE</scope>
    <source>
        <strain evidence="17">JB14</strain>
    </source>
</reference>
<dbReference type="InterPro" id="IPR035971">
    <property type="entry name" value="CBD_sf"/>
</dbReference>
<dbReference type="Pfam" id="PF00331">
    <property type="entry name" value="Glyco_hydro_10"/>
    <property type="match status" value="1"/>
</dbReference>
<evidence type="ECO:0000256" key="9">
    <source>
        <dbReference type="ARBA" id="ARBA00023277"/>
    </source>
</evidence>
<dbReference type="EC" id="3.2.1.8" evidence="13"/>
<evidence type="ECO:0000256" key="4">
    <source>
        <dbReference type="ARBA" id="ARBA00007495"/>
    </source>
</evidence>
<dbReference type="InterPro" id="IPR001000">
    <property type="entry name" value="GH10_dom"/>
</dbReference>
<dbReference type="GO" id="GO:0031176">
    <property type="term" value="F:endo-1,4-beta-xylanase activity"/>
    <property type="evidence" value="ECO:0007669"/>
    <property type="project" value="UniProtKB-EC"/>
</dbReference>
<protein>
    <recommendedName>
        <fullName evidence="13">Beta-xylanase</fullName>
        <ecNumber evidence="13">3.2.1.8</ecNumber>
    </recommendedName>
</protein>
<organism evidence="17 18">
    <name type="scientific">Gymnopus androsaceus JB14</name>
    <dbReference type="NCBI Taxonomy" id="1447944"/>
    <lineage>
        <taxon>Eukaryota</taxon>
        <taxon>Fungi</taxon>
        <taxon>Dikarya</taxon>
        <taxon>Basidiomycota</taxon>
        <taxon>Agaricomycotina</taxon>
        <taxon>Agaricomycetes</taxon>
        <taxon>Agaricomycetidae</taxon>
        <taxon>Agaricales</taxon>
        <taxon>Marasmiineae</taxon>
        <taxon>Omphalotaceae</taxon>
        <taxon>Gymnopus</taxon>
    </lineage>
</organism>
<feature type="domain" description="CBM1" evidence="15">
    <location>
        <begin position="22"/>
        <end position="58"/>
    </location>
</feature>
<evidence type="ECO:0000256" key="1">
    <source>
        <dbReference type="ARBA" id="ARBA00000681"/>
    </source>
</evidence>
<feature type="signal peptide" evidence="14">
    <location>
        <begin position="1"/>
        <end position="19"/>
    </location>
</feature>
<dbReference type="PRINTS" id="PR00134">
    <property type="entry name" value="GLHYDRLASE10"/>
</dbReference>
<evidence type="ECO:0000313" key="17">
    <source>
        <dbReference type="EMBL" id="KAE9393133.1"/>
    </source>
</evidence>
<evidence type="ECO:0000256" key="8">
    <source>
        <dbReference type="ARBA" id="ARBA00022801"/>
    </source>
</evidence>
<keyword evidence="9 13" id="KW-0119">Carbohydrate metabolism</keyword>
<dbReference type="PROSITE" id="PS51760">
    <property type="entry name" value="GH10_2"/>
    <property type="match status" value="1"/>
</dbReference>
<feature type="chain" id="PRO_5025499856" description="Beta-xylanase" evidence="14">
    <location>
        <begin position="20"/>
        <end position="388"/>
    </location>
</feature>
<evidence type="ECO:0000259" key="15">
    <source>
        <dbReference type="PROSITE" id="PS51164"/>
    </source>
</evidence>
<dbReference type="Gene3D" id="3.20.20.80">
    <property type="entry name" value="Glycosidases"/>
    <property type="match status" value="1"/>
</dbReference>
<evidence type="ECO:0000256" key="14">
    <source>
        <dbReference type="SAM" id="SignalP"/>
    </source>
</evidence>
<dbReference type="EMBL" id="ML769580">
    <property type="protein sequence ID" value="KAE9393133.1"/>
    <property type="molecule type" value="Genomic_DNA"/>
</dbReference>
<feature type="domain" description="GH10" evidence="16">
    <location>
        <begin position="71"/>
        <end position="385"/>
    </location>
</feature>
<dbReference type="AlphaFoldDB" id="A0A6A4H603"/>
<comment type="subcellular location">
    <subcellularLocation>
        <location evidence="2">Secreted</location>
    </subcellularLocation>
</comment>
<dbReference type="SMART" id="SM00633">
    <property type="entry name" value="Glyco_10"/>
    <property type="match status" value="1"/>
</dbReference>
<evidence type="ECO:0000259" key="16">
    <source>
        <dbReference type="PROSITE" id="PS51760"/>
    </source>
</evidence>
<dbReference type="Pfam" id="PF00734">
    <property type="entry name" value="CBM_1"/>
    <property type="match status" value="1"/>
</dbReference>
<dbReference type="InterPro" id="IPR017853">
    <property type="entry name" value="GH"/>
</dbReference>
<evidence type="ECO:0000256" key="13">
    <source>
        <dbReference type="RuleBase" id="RU361174"/>
    </source>
</evidence>
<keyword evidence="6" id="KW-0858">Xylan degradation</keyword>
<dbReference type="PROSITE" id="PS51164">
    <property type="entry name" value="CBM1_2"/>
    <property type="match status" value="1"/>
</dbReference>